<dbReference type="InterPro" id="IPR006700">
    <property type="entry name" value="RsmE"/>
</dbReference>
<keyword evidence="6 12" id="KW-0698">rRNA processing</keyword>
<gene>
    <name evidence="15" type="ORF">BDD16_001274</name>
</gene>
<feature type="domain" description="Ribosomal RNA small subunit methyltransferase E PUA-like" evidence="14">
    <location>
        <begin position="23"/>
        <end position="64"/>
    </location>
</feature>
<comment type="caution">
    <text evidence="15">The sequence shown here is derived from an EMBL/GenBank/DDBJ whole genome shotgun (WGS) entry which is preliminary data.</text>
</comment>
<dbReference type="Gene3D" id="3.40.1280.10">
    <property type="match status" value="1"/>
</dbReference>
<reference evidence="15 16" key="1">
    <citation type="submission" date="2020-07" db="EMBL/GenBank/DDBJ databases">
        <title>Genomic Encyclopedia of Archaeal and Bacterial Type Strains, Phase II (KMG-II): from individual species to whole genera.</title>
        <authorList>
            <person name="Goeker M."/>
        </authorList>
    </citation>
    <scope>NUCLEOTIDE SEQUENCE [LARGE SCALE GENOMIC DNA]</scope>
    <source>
        <strain evidence="15 16">DSM 21226</strain>
    </source>
</reference>
<dbReference type="PIRSF" id="PIRSF015601">
    <property type="entry name" value="MTase_slr0722"/>
    <property type="match status" value="1"/>
</dbReference>
<name>A0A7Y9QYT7_9BURK</name>
<dbReference type="InterPro" id="IPR046887">
    <property type="entry name" value="RsmE_PUA-like"/>
</dbReference>
<evidence type="ECO:0000256" key="7">
    <source>
        <dbReference type="ARBA" id="ARBA00022603"/>
    </source>
</evidence>
<evidence type="ECO:0000313" key="15">
    <source>
        <dbReference type="EMBL" id="NYG32288.1"/>
    </source>
</evidence>
<evidence type="ECO:0000256" key="1">
    <source>
        <dbReference type="ARBA" id="ARBA00004496"/>
    </source>
</evidence>
<dbReference type="EMBL" id="JACCFH010000001">
    <property type="protein sequence ID" value="NYG32288.1"/>
    <property type="molecule type" value="Genomic_DNA"/>
</dbReference>
<dbReference type="PANTHER" id="PTHR30027:SF3">
    <property type="entry name" value="16S RRNA (URACIL(1498)-N(3))-METHYLTRANSFERASE"/>
    <property type="match status" value="1"/>
</dbReference>
<evidence type="ECO:0000256" key="4">
    <source>
        <dbReference type="ARBA" id="ARBA00013673"/>
    </source>
</evidence>
<dbReference type="Pfam" id="PF04452">
    <property type="entry name" value="Methyltrans_RNA"/>
    <property type="match status" value="1"/>
</dbReference>
<evidence type="ECO:0000256" key="11">
    <source>
        <dbReference type="ARBA" id="ARBA00047944"/>
    </source>
</evidence>
<comment type="function">
    <text evidence="10 12">Specifically methylates the N3 position of the uracil ring of uridine 1498 (m3U1498) in 16S rRNA. Acts on the fully assembled 30S ribosomal subunit.</text>
</comment>
<keyword evidence="8 12" id="KW-0808">Transferase</keyword>
<evidence type="ECO:0000256" key="9">
    <source>
        <dbReference type="ARBA" id="ARBA00022691"/>
    </source>
</evidence>
<comment type="subcellular location">
    <subcellularLocation>
        <location evidence="1 12">Cytoplasm</location>
    </subcellularLocation>
</comment>
<comment type="catalytic activity">
    <reaction evidence="11 12">
        <text>uridine(1498) in 16S rRNA + S-adenosyl-L-methionine = N(3)-methyluridine(1498) in 16S rRNA + S-adenosyl-L-homocysteine + H(+)</text>
        <dbReference type="Rhea" id="RHEA:42920"/>
        <dbReference type="Rhea" id="RHEA-COMP:10283"/>
        <dbReference type="Rhea" id="RHEA-COMP:10284"/>
        <dbReference type="ChEBI" id="CHEBI:15378"/>
        <dbReference type="ChEBI" id="CHEBI:57856"/>
        <dbReference type="ChEBI" id="CHEBI:59789"/>
        <dbReference type="ChEBI" id="CHEBI:65315"/>
        <dbReference type="ChEBI" id="CHEBI:74502"/>
        <dbReference type="EC" id="2.1.1.193"/>
    </reaction>
</comment>
<dbReference type="Pfam" id="PF20260">
    <property type="entry name" value="PUA_4"/>
    <property type="match status" value="1"/>
</dbReference>
<dbReference type="SUPFAM" id="SSF88697">
    <property type="entry name" value="PUA domain-like"/>
    <property type="match status" value="1"/>
</dbReference>
<evidence type="ECO:0000313" key="16">
    <source>
        <dbReference type="Proteomes" id="UP000518288"/>
    </source>
</evidence>
<dbReference type="GO" id="GO:0070042">
    <property type="term" value="F:rRNA (uridine-N3-)-methyltransferase activity"/>
    <property type="evidence" value="ECO:0007669"/>
    <property type="project" value="TreeGrafter"/>
</dbReference>
<feature type="domain" description="Ribosomal RNA small subunit methyltransferase E methyltransferase" evidence="13">
    <location>
        <begin position="73"/>
        <end position="241"/>
    </location>
</feature>
<organism evidence="15 16">
    <name type="scientific">Sphaerotilus montanus</name>
    <dbReference type="NCBI Taxonomy" id="522889"/>
    <lineage>
        <taxon>Bacteria</taxon>
        <taxon>Pseudomonadati</taxon>
        <taxon>Pseudomonadota</taxon>
        <taxon>Betaproteobacteria</taxon>
        <taxon>Burkholderiales</taxon>
        <taxon>Sphaerotilaceae</taxon>
        <taxon>Sphaerotilus</taxon>
    </lineage>
</organism>
<dbReference type="InterPro" id="IPR029026">
    <property type="entry name" value="tRNA_m1G_MTases_N"/>
</dbReference>
<dbReference type="Gene3D" id="2.40.240.20">
    <property type="entry name" value="Hypothetical PUA domain-like, domain 1"/>
    <property type="match status" value="1"/>
</dbReference>
<dbReference type="AlphaFoldDB" id="A0A7Y9QYT7"/>
<evidence type="ECO:0000259" key="13">
    <source>
        <dbReference type="Pfam" id="PF04452"/>
    </source>
</evidence>
<dbReference type="PANTHER" id="PTHR30027">
    <property type="entry name" value="RIBOSOMAL RNA SMALL SUBUNIT METHYLTRANSFERASE E"/>
    <property type="match status" value="1"/>
</dbReference>
<dbReference type="EC" id="2.1.1.193" evidence="3 12"/>
<dbReference type="Proteomes" id="UP000518288">
    <property type="component" value="Unassembled WGS sequence"/>
</dbReference>
<comment type="similarity">
    <text evidence="2 12">Belongs to the RNA methyltransferase RsmE family.</text>
</comment>
<evidence type="ECO:0000256" key="8">
    <source>
        <dbReference type="ARBA" id="ARBA00022679"/>
    </source>
</evidence>
<dbReference type="InterPro" id="IPR046886">
    <property type="entry name" value="RsmE_MTase_dom"/>
</dbReference>
<dbReference type="GO" id="GO:0005737">
    <property type="term" value="C:cytoplasm"/>
    <property type="evidence" value="ECO:0007669"/>
    <property type="project" value="UniProtKB-SubCell"/>
</dbReference>
<dbReference type="InterPro" id="IPR015947">
    <property type="entry name" value="PUA-like_sf"/>
</dbReference>
<keyword evidence="9 12" id="KW-0949">S-adenosyl-L-methionine</keyword>
<dbReference type="GO" id="GO:0070475">
    <property type="term" value="P:rRNA base methylation"/>
    <property type="evidence" value="ECO:0007669"/>
    <property type="project" value="TreeGrafter"/>
</dbReference>
<keyword evidence="5 12" id="KW-0963">Cytoplasm</keyword>
<dbReference type="InterPro" id="IPR029028">
    <property type="entry name" value="Alpha/beta_knot_MTases"/>
</dbReference>
<evidence type="ECO:0000256" key="3">
    <source>
        <dbReference type="ARBA" id="ARBA00012328"/>
    </source>
</evidence>
<sequence length="251" mass="26651">MPARLYLDAPLSADAELALPAGAARHVQVLRLQPGEEITLFNGQGGEWRAEIVRMGRQSVEVRVTAHDPVERELPIAVTLVAGMPANDRFDWLIEKATELGAAAIEPVVCERSVLRLSGERAERKREHWQAVAVAAAEQSGRTRVPLIAPVRTLSQAAALAAADADTPNWLLSLAEAVPMARRMAQDLGGGVGRLRVYSGPEGGFSPAEETLVRGIGARAISLGTRVLRSETAPLAVLAALGLTPPSDRAS</sequence>
<dbReference type="NCBIfam" id="NF008692">
    <property type="entry name" value="PRK11713.1-5"/>
    <property type="match status" value="1"/>
</dbReference>
<dbReference type="CDD" id="cd18084">
    <property type="entry name" value="RsmE-like"/>
    <property type="match status" value="1"/>
</dbReference>
<dbReference type="NCBIfam" id="TIGR00046">
    <property type="entry name" value="RsmE family RNA methyltransferase"/>
    <property type="match status" value="1"/>
</dbReference>
<evidence type="ECO:0000259" key="14">
    <source>
        <dbReference type="Pfam" id="PF20260"/>
    </source>
</evidence>
<accession>A0A7Y9QYT7</accession>
<evidence type="ECO:0000256" key="10">
    <source>
        <dbReference type="ARBA" id="ARBA00025699"/>
    </source>
</evidence>
<keyword evidence="16" id="KW-1185">Reference proteome</keyword>
<evidence type="ECO:0000256" key="5">
    <source>
        <dbReference type="ARBA" id="ARBA00022490"/>
    </source>
</evidence>
<protein>
    <recommendedName>
        <fullName evidence="4 12">Ribosomal RNA small subunit methyltransferase E</fullName>
        <ecNumber evidence="3 12">2.1.1.193</ecNumber>
    </recommendedName>
</protein>
<dbReference type="SUPFAM" id="SSF75217">
    <property type="entry name" value="alpha/beta knot"/>
    <property type="match status" value="1"/>
</dbReference>
<dbReference type="RefSeq" id="WP_179633197.1">
    <property type="nucleotide sequence ID" value="NZ_CAXYYM010000001.1"/>
</dbReference>
<keyword evidence="7 12" id="KW-0489">Methyltransferase</keyword>
<evidence type="ECO:0000256" key="6">
    <source>
        <dbReference type="ARBA" id="ARBA00022552"/>
    </source>
</evidence>
<evidence type="ECO:0000256" key="12">
    <source>
        <dbReference type="PIRNR" id="PIRNR015601"/>
    </source>
</evidence>
<proteinExistence type="inferred from homology"/>
<evidence type="ECO:0000256" key="2">
    <source>
        <dbReference type="ARBA" id="ARBA00005528"/>
    </source>
</evidence>